<reference evidence="1" key="1">
    <citation type="submission" date="2019-05" db="EMBL/GenBank/DDBJ databases">
        <authorList>
            <consortium name="Pathogen Informatics"/>
        </authorList>
    </citation>
    <scope>NUCLEOTIDE SEQUENCE [LARGE SCALE GENOMIC DNA]</scope>
    <source>
        <strain evidence="1">NCTC12965</strain>
    </source>
</reference>
<gene>
    <name evidence="1" type="ORF">NCTC12965_08612</name>
</gene>
<name>A0A4U9WMM7_SERFO</name>
<organism evidence="1">
    <name type="scientific">Serratia fonticola</name>
    <dbReference type="NCBI Taxonomy" id="47917"/>
    <lineage>
        <taxon>Bacteria</taxon>
        <taxon>Pseudomonadati</taxon>
        <taxon>Pseudomonadota</taxon>
        <taxon>Gammaproteobacteria</taxon>
        <taxon>Enterobacterales</taxon>
        <taxon>Yersiniaceae</taxon>
        <taxon>Serratia</taxon>
    </lineage>
</organism>
<sequence>MLVEDKDARGADSGRFQFYEALVNFNYHIADRVNVGFEVFRKEGQDFNHDGDKTANVLEQEFRPWVAWSMGKSNFLLKMEPQLRRIGGRDGYKETSRSEKYIFNYSYPITDRFYAVAEYFYRVEHDKKFWDHNVRDPNAYKNTETNFGKLGVNYVF</sequence>
<dbReference type="EMBL" id="CABEEZ010000166">
    <property type="protein sequence ID" value="VTR60834.1"/>
    <property type="molecule type" value="Genomic_DNA"/>
</dbReference>
<evidence type="ECO:0008006" key="2">
    <source>
        <dbReference type="Google" id="ProtNLM"/>
    </source>
</evidence>
<evidence type="ECO:0000313" key="1">
    <source>
        <dbReference type="EMBL" id="VTR60834.1"/>
    </source>
</evidence>
<accession>A0A4U9WMM7</accession>
<protein>
    <recommendedName>
        <fullName evidence="2">Oligogalacturonate-specific porin kdgM</fullName>
    </recommendedName>
</protein>
<dbReference type="AlphaFoldDB" id="A0A4U9WMM7"/>
<proteinExistence type="predicted"/>